<dbReference type="Proteomes" id="UP000434582">
    <property type="component" value="Unassembled WGS sequence"/>
</dbReference>
<feature type="domain" description="Pyrrolo-quinoline quinone repeat" evidence="2">
    <location>
        <begin position="130"/>
        <end position="370"/>
    </location>
</feature>
<dbReference type="Pfam" id="PF13360">
    <property type="entry name" value="PQQ_2"/>
    <property type="match status" value="1"/>
</dbReference>
<evidence type="ECO:0000256" key="1">
    <source>
        <dbReference type="SAM" id="SignalP"/>
    </source>
</evidence>
<comment type="caution">
    <text evidence="3">The sequence shown here is derived from an EMBL/GenBank/DDBJ whole genome shotgun (WGS) entry which is preliminary data.</text>
</comment>
<dbReference type="EMBL" id="WIVE01000048">
    <property type="protein sequence ID" value="MQX37594.1"/>
    <property type="molecule type" value="Genomic_DNA"/>
</dbReference>
<dbReference type="PANTHER" id="PTHR34512:SF30">
    <property type="entry name" value="OUTER MEMBRANE PROTEIN ASSEMBLY FACTOR BAMB"/>
    <property type="match status" value="1"/>
</dbReference>
<keyword evidence="1" id="KW-0732">Signal</keyword>
<dbReference type="PANTHER" id="PTHR34512">
    <property type="entry name" value="CELL SURFACE PROTEIN"/>
    <property type="match status" value="1"/>
</dbReference>
<dbReference type="InterPro" id="IPR011047">
    <property type="entry name" value="Quinoprotein_ADH-like_sf"/>
</dbReference>
<evidence type="ECO:0000259" key="2">
    <source>
        <dbReference type="Pfam" id="PF13360"/>
    </source>
</evidence>
<name>A0A7X1ZGI1_9PROT</name>
<sequence length="451" mass="47833">MRVRRNRGIRAALAIAACAGVLAGCDTFGWLGAETQDPLPGQRISVLEREARLSADVTGGAEEILLPAPEPNDDWPMAGGYANHAMHHMSLGDAPQQVWRTDIGAGAGSRDALLSEPVIGGGRIYTIDADAEVRAYDLANGARLWARELPDPDREEDDGYLLGGGIAYGANERLYVTTGFGKVIALDAANGQEIWREDVGVPVRAAPTLNSGRVFVVTVDNQTIALAAQNGQKLWTHAGAEEVASLLGAPAPAVDQGAVIVAYSTGELFALRVETGAVLWQDSVTTVRRTDAAGNLRDIRARPVMAGNRVYVVGHSGLMTAIDLATGERIWQADLGGVQQPWVAGRYLFVMTGEADLAAVSAKDGSILWVTPLQRWEDPEDKEGPVTWTGPLLASDRLVVASNTDEILAISPYDGALLGYVEAPGSVTIPPVLARDTLVILTDSGDLVAYR</sequence>
<dbReference type="InterPro" id="IPR018391">
    <property type="entry name" value="PQQ_b-propeller_rpt"/>
</dbReference>
<evidence type="ECO:0000313" key="3">
    <source>
        <dbReference type="EMBL" id="MQX37594.1"/>
    </source>
</evidence>
<dbReference type="InterPro" id="IPR015943">
    <property type="entry name" value="WD40/YVTN_repeat-like_dom_sf"/>
</dbReference>
<organism evidence="3 4">
    <name type="scientific">Roseospira navarrensis</name>
    <dbReference type="NCBI Taxonomy" id="140058"/>
    <lineage>
        <taxon>Bacteria</taxon>
        <taxon>Pseudomonadati</taxon>
        <taxon>Pseudomonadota</taxon>
        <taxon>Alphaproteobacteria</taxon>
        <taxon>Rhodospirillales</taxon>
        <taxon>Rhodospirillaceae</taxon>
        <taxon>Roseospira</taxon>
    </lineage>
</organism>
<dbReference type="RefSeq" id="WP_153345233.1">
    <property type="nucleotide sequence ID" value="NZ_WIVE01000048.1"/>
</dbReference>
<feature type="signal peptide" evidence="1">
    <location>
        <begin position="1"/>
        <end position="23"/>
    </location>
</feature>
<dbReference type="OrthoDB" id="5290752at2"/>
<dbReference type="SMART" id="SM00564">
    <property type="entry name" value="PQQ"/>
    <property type="match status" value="6"/>
</dbReference>
<dbReference type="PROSITE" id="PS51257">
    <property type="entry name" value="PROKAR_LIPOPROTEIN"/>
    <property type="match status" value="1"/>
</dbReference>
<protein>
    <submittedName>
        <fullName evidence="3">PQQ-binding-like beta-propeller repeat protein</fullName>
    </submittedName>
</protein>
<reference evidence="3 4" key="1">
    <citation type="submission" date="2019-10" db="EMBL/GenBank/DDBJ databases">
        <title>Draft whole-genome sequence of the purple nonsulfur photosynthetic bacterium Roseospira navarrensis DSM 15114.</title>
        <authorList>
            <person name="Kyndt J.A."/>
            <person name="Meyer T.E."/>
        </authorList>
    </citation>
    <scope>NUCLEOTIDE SEQUENCE [LARGE SCALE GENOMIC DNA]</scope>
    <source>
        <strain evidence="3 4">DSM 15114</strain>
    </source>
</reference>
<dbReference type="Gene3D" id="2.130.10.10">
    <property type="entry name" value="YVTN repeat-like/Quinoprotein amine dehydrogenase"/>
    <property type="match status" value="1"/>
</dbReference>
<gene>
    <name evidence="3" type="ORF">GHC57_13805</name>
</gene>
<proteinExistence type="predicted"/>
<keyword evidence="4" id="KW-1185">Reference proteome</keyword>
<feature type="chain" id="PRO_5030795608" evidence="1">
    <location>
        <begin position="24"/>
        <end position="451"/>
    </location>
</feature>
<dbReference type="SUPFAM" id="SSF50998">
    <property type="entry name" value="Quinoprotein alcohol dehydrogenase-like"/>
    <property type="match status" value="1"/>
</dbReference>
<dbReference type="InterPro" id="IPR002372">
    <property type="entry name" value="PQQ_rpt_dom"/>
</dbReference>
<accession>A0A7X1ZGI1</accession>
<evidence type="ECO:0000313" key="4">
    <source>
        <dbReference type="Proteomes" id="UP000434582"/>
    </source>
</evidence>
<dbReference type="AlphaFoldDB" id="A0A7X1ZGI1"/>